<dbReference type="Proteomes" id="UP000319663">
    <property type="component" value="Unassembled WGS sequence"/>
</dbReference>
<evidence type="ECO:0000256" key="10">
    <source>
        <dbReference type="ARBA" id="ARBA00068717"/>
    </source>
</evidence>
<protein>
    <recommendedName>
        <fullName evidence="10">Short-chain dehydrogenase/reductase 3</fullName>
    </recommendedName>
    <alternativeName>
        <fullName evidence="11">Retinal short-chain dehydrogenase/reductase 1</fullName>
    </alternativeName>
</protein>
<keyword evidence="5" id="KW-1133">Transmembrane helix</keyword>
<name>A0A507QUG0_MONPU</name>
<reference evidence="13 14" key="1">
    <citation type="submission" date="2019-06" db="EMBL/GenBank/DDBJ databases">
        <title>Wine fermentation using esterase from Monascus purpureus.</title>
        <authorList>
            <person name="Geng C."/>
            <person name="Zhang Y."/>
        </authorList>
    </citation>
    <scope>NUCLEOTIDE SEQUENCE [LARGE SCALE GENOMIC DNA]</scope>
    <source>
        <strain evidence="13">HQ1</strain>
    </source>
</reference>
<dbReference type="PRINTS" id="PR00080">
    <property type="entry name" value="SDRFAMILY"/>
</dbReference>
<dbReference type="PANTHER" id="PTHR24322:SF736">
    <property type="entry name" value="RETINOL DEHYDROGENASE 10"/>
    <property type="match status" value="1"/>
</dbReference>
<keyword evidence="6" id="KW-0560">Oxidoreductase</keyword>
<comment type="subcellular location">
    <subcellularLocation>
        <location evidence="1">Membrane</location>
        <topology evidence="1">Multi-pass membrane protein</topology>
    </subcellularLocation>
</comment>
<evidence type="ECO:0000256" key="12">
    <source>
        <dbReference type="RuleBase" id="RU000363"/>
    </source>
</evidence>
<dbReference type="SUPFAM" id="SSF51735">
    <property type="entry name" value="NAD(P)-binding Rossmann-fold domains"/>
    <property type="match status" value="1"/>
</dbReference>
<evidence type="ECO:0000256" key="5">
    <source>
        <dbReference type="ARBA" id="ARBA00022989"/>
    </source>
</evidence>
<evidence type="ECO:0000256" key="8">
    <source>
        <dbReference type="ARBA" id="ARBA00023136"/>
    </source>
</evidence>
<keyword evidence="8" id="KW-0472">Membrane</keyword>
<gene>
    <name evidence="13" type="ORF">MPDQ_007223</name>
</gene>
<proteinExistence type="inferred from homology"/>
<evidence type="ECO:0000313" key="14">
    <source>
        <dbReference type="Proteomes" id="UP000319663"/>
    </source>
</evidence>
<comment type="caution">
    <text evidence="13">The sequence shown here is derived from an EMBL/GenBank/DDBJ whole genome shotgun (WGS) entry which is preliminary data.</text>
</comment>
<evidence type="ECO:0000256" key="2">
    <source>
        <dbReference type="ARBA" id="ARBA00006484"/>
    </source>
</evidence>
<accession>A0A507QUG0</accession>
<keyword evidence="4" id="KW-0521">NADP</keyword>
<evidence type="ECO:0000256" key="6">
    <source>
        <dbReference type="ARBA" id="ARBA00023002"/>
    </source>
</evidence>
<dbReference type="STRING" id="5098.A0A507QUG0"/>
<evidence type="ECO:0000256" key="9">
    <source>
        <dbReference type="ARBA" id="ARBA00059620"/>
    </source>
</evidence>
<dbReference type="PANTHER" id="PTHR24322">
    <property type="entry name" value="PKSB"/>
    <property type="match status" value="1"/>
</dbReference>
<sequence length="344" mass="37900">MDTLTVATVSQWWQTAIDRLPENVHRALLQQQSTQLAAGAIFALAALYALNKILSRWSVNCQRSDPWNPKNELVLLTGGSSGIGKQILEDLSKVNIKVVVLDVQAPTFELPSTASFYQCDITSTANLKEVAAAIRQKHGHPTILINNAGFGRGGTILDESESDIRRTFEVNTISHFWTVKEFVPDMIQKNHGHIITIASLASFIAPGEIVDYSCTKAAALAFHEGLTQELKHWHKVGKVRTSIIHPLWVRTPMISILTGAGGHFKQRLLTPEMVSSAVVKQVVTQTSGQVILPLSHVPLAFLRALPTWMQEFVRGVASKDFVKLRELEKKGLVQVPAPQPQAKS</sequence>
<keyword evidence="7" id="KW-0443">Lipid metabolism</keyword>
<dbReference type="GO" id="GO:0052650">
    <property type="term" value="F:all-trans-retinol dehydrogenase (NADP+) activity"/>
    <property type="evidence" value="ECO:0007669"/>
    <property type="project" value="UniProtKB-ARBA"/>
</dbReference>
<dbReference type="FunFam" id="3.40.50.720:FF:000131">
    <property type="entry name" value="Short-chain dehydrogenase/reductase 3"/>
    <property type="match status" value="1"/>
</dbReference>
<dbReference type="InterPro" id="IPR036291">
    <property type="entry name" value="NAD(P)-bd_dom_sf"/>
</dbReference>
<keyword evidence="3" id="KW-0812">Transmembrane</keyword>
<organism evidence="13 14">
    <name type="scientific">Monascus purpureus</name>
    <name type="common">Red mold</name>
    <name type="synonym">Monascus anka</name>
    <dbReference type="NCBI Taxonomy" id="5098"/>
    <lineage>
        <taxon>Eukaryota</taxon>
        <taxon>Fungi</taxon>
        <taxon>Dikarya</taxon>
        <taxon>Ascomycota</taxon>
        <taxon>Pezizomycotina</taxon>
        <taxon>Eurotiomycetes</taxon>
        <taxon>Eurotiomycetidae</taxon>
        <taxon>Eurotiales</taxon>
        <taxon>Aspergillaceae</taxon>
        <taxon>Monascus</taxon>
    </lineage>
</organism>
<evidence type="ECO:0000313" key="13">
    <source>
        <dbReference type="EMBL" id="TQB71849.1"/>
    </source>
</evidence>
<dbReference type="Pfam" id="PF00106">
    <property type="entry name" value="adh_short"/>
    <property type="match status" value="1"/>
</dbReference>
<comment type="function">
    <text evidence="9">Catalyzes the reduction of all-trans-retinal to all-trans-retinol in the presence of NADPH.</text>
</comment>
<keyword evidence="14" id="KW-1185">Reference proteome</keyword>
<dbReference type="Gene3D" id="3.40.50.720">
    <property type="entry name" value="NAD(P)-binding Rossmann-like Domain"/>
    <property type="match status" value="1"/>
</dbReference>
<dbReference type="CDD" id="cd05339">
    <property type="entry name" value="17beta-HSDXI-like_SDR_c"/>
    <property type="match status" value="1"/>
</dbReference>
<evidence type="ECO:0000256" key="1">
    <source>
        <dbReference type="ARBA" id="ARBA00004141"/>
    </source>
</evidence>
<evidence type="ECO:0000256" key="11">
    <source>
        <dbReference type="ARBA" id="ARBA00082544"/>
    </source>
</evidence>
<dbReference type="GO" id="GO:0016020">
    <property type="term" value="C:membrane"/>
    <property type="evidence" value="ECO:0007669"/>
    <property type="project" value="UniProtKB-SubCell"/>
</dbReference>
<comment type="similarity">
    <text evidence="2 12">Belongs to the short-chain dehydrogenases/reductases (SDR) family.</text>
</comment>
<dbReference type="PRINTS" id="PR00081">
    <property type="entry name" value="GDHRDH"/>
</dbReference>
<dbReference type="OrthoDB" id="10253736at2759"/>
<dbReference type="AlphaFoldDB" id="A0A507QUG0"/>
<dbReference type="InterPro" id="IPR002347">
    <property type="entry name" value="SDR_fam"/>
</dbReference>
<dbReference type="EMBL" id="VIFY01000073">
    <property type="protein sequence ID" value="TQB71849.1"/>
    <property type="molecule type" value="Genomic_DNA"/>
</dbReference>
<evidence type="ECO:0000256" key="3">
    <source>
        <dbReference type="ARBA" id="ARBA00022692"/>
    </source>
</evidence>
<evidence type="ECO:0000256" key="4">
    <source>
        <dbReference type="ARBA" id="ARBA00022857"/>
    </source>
</evidence>
<evidence type="ECO:0000256" key="7">
    <source>
        <dbReference type="ARBA" id="ARBA00023098"/>
    </source>
</evidence>